<evidence type="ECO:0000313" key="3">
    <source>
        <dbReference type="Proteomes" id="UP000663760"/>
    </source>
</evidence>
<dbReference type="EMBL" id="LR746273">
    <property type="protein sequence ID" value="CAA7403706.1"/>
    <property type="molecule type" value="Genomic_DNA"/>
</dbReference>
<protein>
    <submittedName>
        <fullName evidence="2">Uncharacterized protein</fullName>
    </submittedName>
</protein>
<evidence type="ECO:0000256" key="1">
    <source>
        <dbReference type="ARBA" id="ARBA00006974"/>
    </source>
</evidence>
<accession>A0A7I8L290</accession>
<keyword evidence="3" id="KW-1185">Reference proteome</keyword>
<name>A0A7I8L290_SPIIN</name>
<evidence type="ECO:0000313" key="2">
    <source>
        <dbReference type="EMBL" id="CAA7403706.1"/>
    </source>
</evidence>
<gene>
    <name evidence="2" type="ORF">SI8410_10014384</name>
</gene>
<organism evidence="2 3">
    <name type="scientific">Spirodela intermedia</name>
    <name type="common">Intermediate duckweed</name>
    <dbReference type="NCBI Taxonomy" id="51605"/>
    <lineage>
        <taxon>Eukaryota</taxon>
        <taxon>Viridiplantae</taxon>
        <taxon>Streptophyta</taxon>
        <taxon>Embryophyta</taxon>
        <taxon>Tracheophyta</taxon>
        <taxon>Spermatophyta</taxon>
        <taxon>Magnoliopsida</taxon>
        <taxon>Liliopsida</taxon>
        <taxon>Araceae</taxon>
        <taxon>Lemnoideae</taxon>
        <taxon>Spirodela</taxon>
    </lineage>
</organism>
<comment type="similarity">
    <text evidence="1">Belongs to the ARG7 family.</text>
</comment>
<proteinExistence type="inferred from homology"/>
<dbReference type="AlphaFoldDB" id="A0A7I8L290"/>
<sequence>MGSGDSHLLSALRHHLHGGGSRRESQTQAAHHVPRGCVVVMVGKEGEEELERFVVPLSYLGHPLFAPLLREAAEEYGFRHRGAVAIPCSPAEFRSVLELIDREQLLLSHPHGGATGHHHLHGPHHLVSCFRA</sequence>
<dbReference type="GO" id="GO:0009733">
    <property type="term" value="P:response to auxin"/>
    <property type="evidence" value="ECO:0007669"/>
    <property type="project" value="InterPro"/>
</dbReference>
<reference evidence="2" key="1">
    <citation type="submission" date="2020-02" db="EMBL/GenBank/DDBJ databases">
        <authorList>
            <person name="Scholz U."/>
            <person name="Mascher M."/>
            <person name="Fiebig A."/>
        </authorList>
    </citation>
    <scope>NUCLEOTIDE SEQUENCE</scope>
</reference>
<dbReference type="PANTHER" id="PTHR31374">
    <property type="entry name" value="AUXIN-INDUCED PROTEIN-LIKE-RELATED"/>
    <property type="match status" value="1"/>
</dbReference>
<dbReference type="PANTHER" id="PTHR31374:SF133">
    <property type="entry name" value="(RAPE) HYPOTHETICAL PROTEIN"/>
    <property type="match status" value="1"/>
</dbReference>
<dbReference type="OrthoDB" id="1026046at2759"/>
<dbReference type="Pfam" id="PF02519">
    <property type="entry name" value="Auxin_inducible"/>
    <property type="match status" value="1"/>
</dbReference>
<dbReference type="InterPro" id="IPR003676">
    <property type="entry name" value="SAUR_fam"/>
</dbReference>
<dbReference type="Proteomes" id="UP000663760">
    <property type="component" value="Chromosome 10"/>
</dbReference>